<evidence type="ECO:0000256" key="1">
    <source>
        <dbReference type="SAM" id="MobiDB-lite"/>
    </source>
</evidence>
<accession>A0AAN8SWH6</accession>
<sequence>MVQAIRPYESLTTKGEKILQPFLVVQKISKLQDGPRNPGSSHRLVPGNEKMVQAI</sequence>
<proteinExistence type="predicted"/>
<evidence type="ECO:0000313" key="2">
    <source>
        <dbReference type="EMBL" id="KAK6773663.1"/>
    </source>
</evidence>
<dbReference type="Proteomes" id="UP001371456">
    <property type="component" value="Unassembled WGS sequence"/>
</dbReference>
<reference evidence="2 3" key="1">
    <citation type="submission" date="2024-02" db="EMBL/GenBank/DDBJ databases">
        <title>de novo genome assembly of Solanum bulbocastanum strain 11H21.</title>
        <authorList>
            <person name="Hosaka A.J."/>
        </authorList>
    </citation>
    <scope>NUCLEOTIDE SEQUENCE [LARGE SCALE GENOMIC DNA]</scope>
    <source>
        <tissue evidence="2">Young leaves</tissue>
    </source>
</reference>
<dbReference type="EMBL" id="JBANQN010000012">
    <property type="protein sequence ID" value="KAK6773663.1"/>
    <property type="molecule type" value="Genomic_DNA"/>
</dbReference>
<evidence type="ECO:0000313" key="3">
    <source>
        <dbReference type="Proteomes" id="UP001371456"/>
    </source>
</evidence>
<keyword evidence="3" id="KW-1185">Reference proteome</keyword>
<feature type="region of interest" description="Disordered" evidence="1">
    <location>
        <begin position="31"/>
        <end position="55"/>
    </location>
</feature>
<dbReference type="AlphaFoldDB" id="A0AAN8SWH6"/>
<gene>
    <name evidence="2" type="ORF">RDI58_028901</name>
</gene>
<comment type="caution">
    <text evidence="2">The sequence shown here is derived from an EMBL/GenBank/DDBJ whole genome shotgun (WGS) entry which is preliminary data.</text>
</comment>
<name>A0AAN8SWH6_SOLBU</name>
<organism evidence="2 3">
    <name type="scientific">Solanum bulbocastanum</name>
    <name type="common">Wild potato</name>
    <dbReference type="NCBI Taxonomy" id="147425"/>
    <lineage>
        <taxon>Eukaryota</taxon>
        <taxon>Viridiplantae</taxon>
        <taxon>Streptophyta</taxon>
        <taxon>Embryophyta</taxon>
        <taxon>Tracheophyta</taxon>
        <taxon>Spermatophyta</taxon>
        <taxon>Magnoliopsida</taxon>
        <taxon>eudicotyledons</taxon>
        <taxon>Gunneridae</taxon>
        <taxon>Pentapetalae</taxon>
        <taxon>asterids</taxon>
        <taxon>lamiids</taxon>
        <taxon>Solanales</taxon>
        <taxon>Solanaceae</taxon>
        <taxon>Solanoideae</taxon>
        <taxon>Solaneae</taxon>
        <taxon>Solanum</taxon>
    </lineage>
</organism>
<protein>
    <submittedName>
        <fullName evidence="2">Uncharacterized protein</fullName>
    </submittedName>
</protein>